<dbReference type="EMBL" id="LAZR01068699">
    <property type="protein sequence ID" value="KKK49148.1"/>
    <property type="molecule type" value="Genomic_DNA"/>
</dbReference>
<dbReference type="Gene3D" id="3.30.1120.10">
    <property type="match status" value="1"/>
</dbReference>
<sequence>ILEKPLPKDSAEDSFSFLPLLKGKKDNLRPPVIITNNGIFSITYKHWKYINGKGPGGFTNMIMEKFPNILPRDEYDGQLYNLSEDIGERHNLYAENPEKVKELSDLLDVYIKKPTRPIK</sequence>
<feature type="non-terminal residue" evidence="1">
    <location>
        <position position="1"/>
    </location>
</feature>
<comment type="caution">
    <text evidence="1">The sequence shown here is derived from an EMBL/GenBank/DDBJ whole genome shotgun (WGS) entry which is preliminary data.</text>
</comment>
<organism evidence="1">
    <name type="scientific">marine sediment metagenome</name>
    <dbReference type="NCBI Taxonomy" id="412755"/>
    <lineage>
        <taxon>unclassified sequences</taxon>
        <taxon>metagenomes</taxon>
        <taxon>ecological metagenomes</taxon>
    </lineage>
</organism>
<protein>
    <submittedName>
        <fullName evidence="1">Uncharacterized protein</fullName>
    </submittedName>
</protein>
<evidence type="ECO:0000313" key="1">
    <source>
        <dbReference type="EMBL" id="KKK49148.1"/>
    </source>
</evidence>
<gene>
    <name evidence="1" type="ORF">LCGC14_3137960</name>
</gene>
<name>A0A0F8VXQ9_9ZZZZ</name>
<accession>A0A0F8VXQ9</accession>
<proteinExistence type="predicted"/>
<dbReference type="SUPFAM" id="SSF53649">
    <property type="entry name" value="Alkaline phosphatase-like"/>
    <property type="match status" value="1"/>
</dbReference>
<reference evidence="1" key="1">
    <citation type="journal article" date="2015" name="Nature">
        <title>Complex archaea that bridge the gap between prokaryotes and eukaryotes.</title>
        <authorList>
            <person name="Spang A."/>
            <person name="Saw J.H."/>
            <person name="Jorgensen S.L."/>
            <person name="Zaremba-Niedzwiedzka K."/>
            <person name="Martijn J."/>
            <person name="Lind A.E."/>
            <person name="van Eijk R."/>
            <person name="Schleper C."/>
            <person name="Guy L."/>
            <person name="Ettema T.J."/>
        </authorList>
    </citation>
    <scope>NUCLEOTIDE SEQUENCE</scope>
</reference>
<dbReference type="AlphaFoldDB" id="A0A0F8VXQ9"/>
<dbReference type="InterPro" id="IPR017850">
    <property type="entry name" value="Alkaline_phosphatase_core_sf"/>
</dbReference>